<dbReference type="SUPFAM" id="SSF103481">
    <property type="entry name" value="Multidrug resistance efflux transporter EmrE"/>
    <property type="match status" value="2"/>
</dbReference>
<proteinExistence type="inferred from homology"/>
<dbReference type="AlphaFoldDB" id="A0A1H2V5Z4"/>
<feature type="transmembrane region" description="Helical" evidence="2">
    <location>
        <begin position="7"/>
        <end position="29"/>
    </location>
</feature>
<evidence type="ECO:0000256" key="1">
    <source>
        <dbReference type="ARBA" id="ARBA00007362"/>
    </source>
</evidence>
<organism evidence="4 5">
    <name type="scientific">Kandleria vitulina</name>
    <dbReference type="NCBI Taxonomy" id="1630"/>
    <lineage>
        <taxon>Bacteria</taxon>
        <taxon>Bacillati</taxon>
        <taxon>Bacillota</taxon>
        <taxon>Erysipelotrichia</taxon>
        <taxon>Erysipelotrichales</taxon>
        <taxon>Coprobacillaceae</taxon>
        <taxon>Kandleria</taxon>
    </lineage>
</organism>
<feature type="transmembrane region" description="Helical" evidence="2">
    <location>
        <begin position="93"/>
        <end position="112"/>
    </location>
</feature>
<dbReference type="Pfam" id="PF00892">
    <property type="entry name" value="EamA"/>
    <property type="match status" value="2"/>
</dbReference>
<feature type="transmembrane region" description="Helical" evidence="2">
    <location>
        <begin position="35"/>
        <end position="54"/>
    </location>
</feature>
<feature type="transmembrane region" description="Helical" evidence="2">
    <location>
        <begin position="175"/>
        <end position="196"/>
    </location>
</feature>
<feature type="domain" description="EamA" evidence="3">
    <location>
        <begin position="6"/>
        <end position="136"/>
    </location>
</feature>
<feature type="transmembrane region" description="Helical" evidence="2">
    <location>
        <begin position="262"/>
        <end position="281"/>
    </location>
</feature>
<dbReference type="Proteomes" id="UP000182429">
    <property type="component" value="Unassembled WGS sequence"/>
</dbReference>
<keyword evidence="2" id="KW-1133">Transmembrane helix</keyword>
<evidence type="ECO:0000313" key="4">
    <source>
        <dbReference type="EMBL" id="SDW63742.1"/>
    </source>
</evidence>
<feature type="transmembrane region" description="Helical" evidence="2">
    <location>
        <begin position="238"/>
        <end position="256"/>
    </location>
</feature>
<dbReference type="InterPro" id="IPR037185">
    <property type="entry name" value="EmrE-like"/>
</dbReference>
<dbReference type="STRING" id="1630.SAMN05216514_10314"/>
<name>A0A1H2V5Z4_9FIRM</name>
<evidence type="ECO:0000256" key="2">
    <source>
        <dbReference type="SAM" id="Phobius"/>
    </source>
</evidence>
<feature type="transmembrane region" description="Helical" evidence="2">
    <location>
        <begin position="66"/>
        <end position="87"/>
    </location>
</feature>
<dbReference type="GO" id="GO:0016020">
    <property type="term" value="C:membrane"/>
    <property type="evidence" value="ECO:0007669"/>
    <property type="project" value="InterPro"/>
</dbReference>
<gene>
    <name evidence="4" type="ORF">SAMN04487759_12913</name>
</gene>
<dbReference type="PANTHER" id="PTHR22911">
    <property type="entry name" value="ACYL-MALONYL CONDENSING ENZYME-RELATED"/>
    <property type="match status" value="1"/>
</dbReference>
<accession>A0A1H2V5Z4</accession>
<feature type="transmembrane region" description="Helical" evidence="2">
    <location>
        <begin position="208"/>
        <end position="226"/>
    </location>
</feature>
<dbReference type="eggNOG" id="COG0697">
    <property type="taxonomic scope" value="Bacteria"/>
</dbReference>
<dbReference type="EMBL" id="FNNF01000029">
    <property type="protein sequence ID" value="SDW63742.1"/>
    <property type="molecule type" value="Genomic_DNA"/>
</dbReference>
<feature type="transmembrane region" description="Helical" evidence="2">
    <location>
        <begin position="144"/>
        <end position="163"/>
    </location>
</feature>
<comment type="similarity">
    <text evidence="1">Belongs to the EamA transporter family.</text>
</comment>
<protein>
    <submittedName>
        <fullName evidence="4">Threonine/homoserine efflux transporter RhtA</fullName>
    </submittedName>
</protein>
<feature type="domain" description="EamA" evidence="3">
    <location>
        <begin position="146"/>
        <end position="280"/>
    </location>
</feature>
<reference evidence="4 5" key="1">
    <citation type="submission" date="2016-10" db="EMBL/GenBank/DDBJ databases">
        <authorList>
            <person name="de Groot N.N."/>
        </authorList>
    </citation>
    <scope>NUCLEOTIDE SEQUENCE [LARGE SCALE GENOMIC DNA]</scope>
    <source>
        <strain evidence="4 5">S3b</strain>
    </source>
</reference>
<keyword evidence="2" id="KW-0472">Membrane</keyword>
<evidence type="ECO:0000313" key="5">
    <source>
        <dbReference type="Proteomes" id="UP000182429"/>
    </source>
</evidence>
<evidence type="ECO:0000259" key="3">
    <source>
        <dbReference type="Pfam" id="PF00892"/>
    </source>
</evidence>
<dbReference type="RefSeq" id="WP_074686909.1">
    <property type="nucleotide sequence ID" value="NZ_FNNF01000029.1"/>
</dbReference>
<feature type="transmembrane region" description="Helical" evidence="2">
    <location>
        <begin position="119"/>
        <end position="138"/>
    </location>
</feature>
<sequence>MVQKSKGIFYIILSSVLFGMMPLLARIAYSYNSNAYMVAFLRFAFGSLFLLLWGRKKLFVIKRNELYTFMKLSVPYALTPIFLYLSYNYIDGGTATTLHFTYPIIVMLMMFLIKKTITIRQLICASLAGGGLVLLYSPSSHSSLLGNGIAIFSGFIYAIYIVMLGRSQLKHLSSLVTAFWVSLFSAIEIGGIAIMQGQFTLSFSLEGWLVQILMGLLATTLALMLFQKGLLLCGEIKASMFSTFEPITGLLIGAFFQGEILSLVEMCGILLILLSVIVLVLPMPQYIRKSA</sequence>
<keyword evidence="2" id="KW-0812">Transmembrane</keyword>
<dbReference type="InterPro" id="IPR000620">
    <property type="entry name" value="EamA_dom"/>
</dbReference>